<name>A0A251S702_HELAN</name>
<proteinExistence type="predicted"/>
<evidence type="ECO:0000313" key="3">
    <source>
        <dbReference type="Proteomes" id="UP000215914"/>
    </source>
</evidence>
<gene>
    <name evidence="2" type="ORF">HannXRQ_Chr15g0473121</name>
    <name evidence="1" type="ORF">HanXRQr2_Chr15g0684311</name>
</gene>
<dbReference type="Proteomes" id="UP000215914">
    <property type="component" value="Chromosome 15"/>
</dbReference>
<reference evidence="1 3" key="1">
    <citation type="journal article" date="2017" name="Nature">
        <title>The sunflower genome provides insights into oil metabolism, flowering and Asterid evolution.</title>
        <authorList>
            <person name="Badouin H."/>
            <person name="Gouzy J."/>
            <person name="Grassa C.J."/>
            <person name="Murat F."/>
            <person name="Staton S.E."/>
            <person name="Cottret L."/>
            <person name="Lelandais-Briere C."/>
            <person name="Owens G.L."/>
            <person name="Carrere S."/>
            <person name="Mayjonade B."/>
            <person name="Legrand L."/>
            <person name="Gill N."/>
            <person name="Kane N.C."/>
            <person name="Bowers J.E."/>
            <person name="Hubner S."/>
            <person name="Bellec A."/>
            <person name="Berard A."/>
            <person name="Berges H."/>
            <person name="Blanchet N."/>
            <person name="Boniface M.C."/>
            <person name="Brunel D."/>
            <person name="Catrice O."/>
            <person name="Chaidir N."/>
            <person name="Claudel C."/>
            <person name="Donnadieu C."/>
            <person name="Faraut T."/>
            <person name="Fievet G."/>
            <person name="Helmstetter N."/>
            <person name="King M."/>
            <person name="Knapp S.J."/>
            <person name="Lai Z."/>
            <person name="Le Paslier M.C."/>
            <person name="Lippi Y."/>
            <person name="Lorenzon L."/>
            <person name="Mandel J.R."/>
            <person name="Marage G."/>
            <person name="Marchand G."/>
            <person name="Marquand E."/>
            <person name="Bret-Mestries E."/>
            <person name="Morien E."/>
            <person name="Nambeesan S."/>
            <person name="Nguyen T."/>
            <person name="Pegot-Espagnet P."/>
            <person name="Pouilly N."/>
            <person name="Raftis F."/>
            <person name="Sallet E."/>
            <person name="Schiex T."/>
            <person name="Thomas J."/>
            <person name="Vandecasteele C."/>
            <person name="Vares D."/>
            <person name="Vear F."/>
            <person name="Vautrin S."/>
            <person name="Crespi M."/>
            <person name="Mangin B."/>
            <person name="Burke J.M."/>
            <person name="Salse J."/>
            <person name="Munos S."/>
            <person name="Vincourt P."/>
            <person name="Rieseberg L.H."/>
            <person name="Langlade N.B."/>
        </authorList>
    </citation>
    <scope>NUCLEOTIDE SEQUENCE [LARGE SCALE GENOMIC DNA]</scope>
    <source>
        <strain evidence="3">cv. SF193</strain>
        <tissue evidence="1">Leaves</tissue>
    </source>
</reference>
<dbReference type="InParanoid" id="A0A251S702"/>
<protein>
    <submittedName>
        <fullName evidence="2">Uncharacterized protein</fullName>
    </submittedName>
</protein>
<keyword evidence="3" id="KW-1185">Reference proteome</keyword>
<dbReference type="Gramene" id="mRNA:HanXRQr2_Chr15g0684311">
    <property type="protein sequence ID" value="mRNA:HanXRQr2_Chr15g0684311"/>
    <property type="gene ID" value="HanXRQr2_Chr15g0684311"/>
</dbReference>
<evidence type="ECO:0000313" key="1">
    <source>
        <dbReference type="EMBL" id="KAF5763774.1"/>
    </source>
</evidence>
<evidence type="ECO:0000313" key="2">
    <source>
        <dbReference type="EMBL" id="OTF94533.1"/>
    </source>
</evidence>
<reference evidence="2" key="2">
    <citation type="submission" date="2017-02" db="EMBL/GenBank/DDBJ databases">
        <title>Sunflower complete genome.</title>
        <authorList>
            <person name="Langlade N."/>
            <person name="Munos S."/>
        </authorList>
    </citation>
    <scope>NUCLEOTIDE SEQUENCE [LARGE SCALE GENOMIC DNA]</scope>
    <source>
        <tissue evidence="2">Leaves</tissue>
    </source>
</reference>
<dbReference type="AlphaFoldDB" id="A0A251S702"/>
<reference evidence="1" key="3">
    <citation type="submission" date="2020-06" db="EMBL/GenBank/DDBJ databases">
        <title>Helianthus annuus Genome sequencing and assembly Release 2.</title>
        <authorList>
            <person name="Gouzy J."/>
            <person name="Langlade N."/>
            <person name="Munos S."/>
        </authorList>
    </citation>
    <scope>NUCLEOTIDE SEQUENCE</scope>
    <source>
        <tissue evidence="1">Leaves</tissue>
    </source>
</reference>
<dbReference type="EMBL" id="MNCJ02000330">
    <property type="protein sequence ID" value="KAF5763774.1"/>
    <property type="molecule type" value="Genomic_DNA"/>
</dbReference>
<organism evidence="2 3">
    <name type="scientific">Helianthus annuus</name>
    <name type="common">Common sunflower</name>
    <dbReference type="NCBI Taxonomy" id="4232"/>
    <lineage>
        <taxon>Eukaryota</taxon>
        <taxon>Viridiplantae</taxon>
        <taxon>Streptophyta</taxon>
        <taxon>Embryophyta</taxon>
        <taxon>Tracheophyta</taxon>
        <taxon>Spermatophyta</taxon>
        <taxon>Magnoliopsida</taxon>
        <taxon>eudicotyledons</taxon>
        <taxon>Gunneridae</taxon>
        <taxon>Pentapetalae</taxon>
        <taxon>asterids</taxon>
        <taxon>campanulids</taxon>
        <taxon>Asterales</taxon>
        <taxon>Asteraceae</taxon>
        <taxon>Asteroideae</taxon>
        <taxon>Heliantheae alliance</taxon>
        <taxon>Heliantheae</taxon>
        <taxon>Helianthus</taxon>
    </lineage>
</organism>
<sequence>MRDPFAFIRVELVLIYKHITRASSSLFHLELGFLKPLSLCSLRLFMDLRIIHPIQGFHNNRSIYNYIKGFFIFDQFSFLI</sequence>
<accession>A0A251S702</accession>
<dbReference type="EMBL" id="CM007904">
    <property type="protein sequence ID" value="OTF94533.1"/>
    <property type="molecule type" value="Genomic_DNA"/>
</dbReference>